<accession>A0A1M6DLT2</accession>
<dbReference type="RefSeq" id="WP_149678066.1">
    <property type="nucleotide sequence ID" value="NZ_DAONMB010000097.1"/>
</dbReference>
<evidence type="ECO:0000313" key="2">
    <source>
        <dbReference type="EMBL" id="SHI74277.1"/>
    </source>
</evidence>
<feature type="transmembrane region" description="Helical" evidence="1">
    <location>
        <begin position="12"/>
        <end position="30"/>
    </location>
</feature>
<dbReference type="OrthoDB" id="2237501at2"/>
<keyword evidence="1" id="KW-1133">Transmembrane helix</keyword>
<sequence>MNGMGEMSSVLRIILIIGSLIFFVFIMNMVRTKKLELKYALTWILTSFSFVLLSIFPEILFFIAALMHIELPVNALYLCVISLLLLIVFTLSVAVSRQALRIKTLVQEIGLIKETLERMKKEG</sequence>
<feature type="transmembrane region" description="Helical" evidence="1">
    <location>
        <begin position="42"/>
        <end position="69"/>
    </location>
</feature>
<keyword evidence="3" id="KW-1185">Reference proteome</keyword>
<reference evidence="2 3" key="1">
    <citation type="submission" date="2016-11" db="EMBL/GenBank/DDBJ databases">
        <authorList>
            <person name="Varghese N."/>
            <person name="Submissions S."/>
        </authorList>
    </citation>
    <scope>NUCLEOTIDE SEQUENCE [LARGE SCALE GENOMIC DNA]</scope>
    <source>
        <strain evidence="2 3">DSM 19027</strain>
    </source>
</reference>
<feature type="transmembrane region" description="Helical" evidence="1">
    <location>
        <begin position="75"/>
        <end position="95"/>
    </location>
</feature>
<evidence type="ECO:0008006" key="4">
    <source>
        <dbReference type="Google" id="ProtNLM"/>
    </source>
</evidence>
<dbReference type="Proteomes" id="UP000324781">
    <property type="component" value="Unassembled WGS sequence"/>
</dbReference>
<dbReference type="InterPro" id="IPR019277">
    <property type="entry name" value="DUF2304"/>
</dbReference>
<dbReference type="AlphaFoldDB" id="A0A1M6DLT2"/>
<name>A0A1M6DLT2_9FIRM</name>
<keyword evidence="1" id="KW-0472">Membrane</keyword>
<organism evidence="2 3">
    <name type="scientific">Thermoclostridium caenicola</name>
    <dbReference type="NCBI Taxonomy" id="659425"/>
    <lineage>
        <taxon>Bacteria</taxon>
        <taxon>Bacillati</taxon>
        <taxon>Bacillota</taxon>
        <taxon>Clostridia</taxon>
        <taxon>Eubacteriales</taxon>
        <taxon>Oscillospiraceae</taxon>
        <taxon>Thermoclostridium</taxon>
    </lineage>
</organism>
<proteinExistence type="predicted"/>
<gene>
    <name evidence="2" type="ORF">SAMN05444373_100828</name>
</gene>
<dbReference type="EMBL" id="FQZP01000008">
    <property type="protein sequence ID" value="SHI74277.1"/>
    <property type="molecule type" value="Genomic_DNA"/>
</dbReference>
<keyword evidence="1" id="KW-0812">Transmembrane</keyword>
<protein>
    <recommendedName>
        <fullName evidence="4">DUF2304 domain-containing protein</fullName>
    </recommendedName>
</protein>
<dbReference type="Pfam" id="PF10066">
    <property type="entry name" value="DUF2304"/>
    <property type="match status" value="1"/>
</dbReference>
<evidence type="ECO:0000313" key="3">
    <source>
        <dbReference type="Proteomes" id="UP000324781"/>
    </source>
</evidence>
<evidence type="ECO:0000256" key="1">
    <source>
        <dbReference type="SAM" id="Phobius"/>
    </source>
</evidence>